<name>A0AAN8SSI5_SOLBU</name>
<dbReference type="AlphaFoldDB" id="A0AAN8SSI5"/>
<proteinExistence type="predicted"/>
<organism evidence="1 2">
    <name type="scientific">Solanum bulbocastanum</name>
    <name type="common">Wild potato</name>
    <dbReference type="NCBI Taxonomy" id="147425"/>
    <lineage>
        <taxon>Eukaryota</taxon>
        <taxon>Viridiplantae</taxon>
        <taxon>Streptophyta</taxon>
        <taxon>Embryophyta</taxon>
        <taxon>Tracheophyta</taxon>
        <taxon>Spermatophyta</taxon>
        <taxon>Magnoliopsida</taxon>
        <taxon>eudicotyledons</taxon>
        <taxon>Gunneridae</taxon>
        <taxon>Pentapetalae</taxon>
        <taxon>asterids</taxon>
        <taxon>lamiids</taxon>
        <taxon>Solanales</taxon>
        <taxon>Solanaceae</taxon>
        <taxon>Solanoideae</taxon>
        <taxon>Solaneae</taxon>
        <taxon>Solanum</taxon>
    </lineage>
</organism>
<evidence type="ECO:0000313" key="1">
    <source>
        <dbReference type="EMBL" id="KAK6774678.1"/>
    </source>
</evidence>
<gene>
    <name evidence="1" type="ORF">RDI58_029917</name>
</gene>
<evidence type="ECO:0000313" key="2">
    <source>
        <dbReference type="Proteomes" id="UP001371456"/>
    </source>
</evidence>
<reference evidence="1 2" key="1">
    <citation type="submission" date="2024-02" db="EMBL/GenBank/DDBJ databases">
        <title>de novo genome assembly of Solanum bulbocastanum strain 11H21.</title>
        <authorList>
            <person name="Hosaka A.J."/>
        </authorList>
    </citation>
    <scope>NUCLEOTIDE SEQUENCE [LARGE SCALE GENOMIC DNA]</scope>
    <source>
        <tissue evidence="1">Young leaves</tissue>
    </source>
</reference>
<comment type="caution">
    <text evidence="1">The sequence shown here is derived from an EMBL/GenBank/DDBJ whole genome shotgun (WGS) entry which is preliminary data.</text>
</comment>
<dbReference type="EMBL" id="JBANQN010000012">
    <property type="protein sequence ID" value="KAK6774678.1"/>
    <property type="molecule type" value="Genomic_DNA"/>
</dbReference>
<accession>A0AAN8SSI5</accession>
<sequence>MGSSDERAVLQLEDENLVRLGHFDRKTSSLGTAPQRSSYDLEADDDTILVDELTDQHGWTFILSLLGIIPLAERLGWATE</sequence>
<dbReference type="Proteomes" id="UP001371456">
    <property type="component" value="Unassembled WGS sequence"/>
</dbReference>
<keyword evidence="2" id="KW-1185">Reference proteome</keyword>
<protein>
    <submittedName>
        <fullName evidence="1">Uncharacterized protein</fullName>
    </submittedName>
</protein>